<evidence type="ECO:0000313" key="3">
    <source>
        <dbReference type="Proteomes" id="UP000036196"/>
    </source>
</evidence>
<dbReference type="PATRIC" id="fig|61647.15.peg.3484"/>
<dbReference type="EC" id="3.5.1.4" evidence="2"/>
<protein>
    <submittedName>
        <fullName evidence="2">Amidase</fullName>
        <ecNumber evidence="2">3.5.1.4</ecNumber>
    </submittedName>
</protein>
<dbReference type="PANTHER" id="PTHR11895:SF172">
    <property type="entry name" value="GLUTAMYL-TRNA(GLN) AMIDOTRANSFERASE"/>
    <property type="match status" value="1"/>
</dbReference>
<dbReference type="InterPro" id="IPR036928">
    <property type="entry name" value="AS_sf"/>
</dbReference>
<dbReference type="EMBL" id="LDZF01000033">
    <property type="protein sequence ID" value="KMK11161.1"/>
    <property type="molecule type" value="Genomic_DNA"/>
</dbReference>
<dbReference type="STRING" id="61647.LG71_23965"/>
<dbReference type="SUPFAM" id="SSF75304">
    <property type="entry name" value="Amidase signature (AS) enzymes"/>
    <property type="match status" value="1"/>
</dbReference>
<dbReference type="InterPro" id="IPR014087">
    <property type="entry name" value="Carboxybiuret_hydro_AtzE"/>
</dbReference>
<dbReference type="Pfam" id="PF01425">
    <property type="entry name" value="Amidase"/>
    <property type="match status" value="1"/>
</dbReference>
<dbReference type="InterPro" id="IPR023631">
    <property type="entry name" value="Amidase_dom"/>
</dbReference>
<dbReference type="NCBIfam" id="NF006631">
    <property type="entry name" value="PRK09201.1"/>
    <property type="match status" value="1"/>
</dbReference>
<dbReference type="eggNOG" id="COG0154">
    <property type="taxonomic scope" value="Bacteria"/>
</dbReference>
<accession>A0A0J5KUC8</accession>
<dbReference type="NCBIfam" id="TIGR02715">
    <property type="entry name" value="amido_AtzE"/>
    <property type="match status" value="1"/>
</dbReference>
<dbReference type="Gene3D" id="3.90.1300.10">
    <property type="entry name" value="Amidase signature (AS) domain"/>
    <property type="match status" value="1"/>
</dbReference>
<keyword evidence="3" id="KW-1185">Reference proteome</keyword>
<comment type="caution">
    <text evidence="2">The sequence shown here is derived from an EMBL/GenBank/DDBJ whole genome shotgun (WGS) entry which is preliminary data.</text>
</comment>
<name>A0A0J5KUC8_PLUGE</name>
<keyword evidence="2" id="KW-0378">Hydrolase</keyword>
<gene>
    <name evidence="2" type="ORF">ABW06_22900</name>
</gene>
<feature type="domain" description="Amidase" evidence="1">
    <location>
        <begin position="21"/>
        <end position="440"/>
    </location>
</feature>
<sequence length="458" mass="48792">MTLSIRDIQLGLRYKQFSAGELARRTLARIAQDDPQINAFTEVTEARMLAEAARIDALIAAGERLPPLAGVPYAVKNLFDIEGVTTLAGAELFSKAPPAAADAFAVGQLSQAGATLAGAVNMDAYAYGFTTENSHYGATRNPRDLARIAGGSSGGSAAAVAARLVNFALGTDTNGSIRVPSSLCGVLGLKPTFGRLSRSGSHPFVASLDHIGPLARFVDDLARVYDVMQGRDPTDRWQQQRDPCPAAATLEQGAPLRCAALGGWFDTWSSAEARDAVARAGRALGADSQLELPEVALARSAAFLLTAAEGGNHYLPALRAEPERFEPNSRERLLAGCMTPAAWYNQAQRFRAWFRDRVLPLFDDVDLLIAPATPCCATPIGQESIRLNGADLPTKASMGMLAQPISFLGLPVVTVPLKSRSGLPIGVQLIGAPWQEARCLQAAWRLEQAGVLYQQENI</sequence>
<evidence type="ECO:0000259" key="1">
    <source>
        <dbReference type="Pfam" id="PF01425"/>
    </source>
</evidence>
<organism evidence="2 3">
    <name type="scientific">Pluralibacter gergoviae</name>
    <name type="common">Enterobacter gergoviae</name>
    <dbReference type="NCBI Taxonomy" id="61647"/>
    <lineage>
        <taxon>Bacteria</taxon>
        <taxon>Pseudomonadati</taxon>
        <taxon>Pseudomonadota</taxon>
        <taxon>Gammaproteobacteria</taxon>
        <taxon>Enterobacterales</taxon>
        <taxon>Enterobacteriaceae</taxon>
        <taxon>Pluralibacter</taxon>
    </lineage>
</organism>
<evidence type="ECO:0000313" key="2">
    <source>
        <dbReference type="EMBL" id="KMK11161.1"/>
    </source>
</evidence>
<dbReference type="GO" id="GO:0004040">
    <property type="term" value="F:amidase activity"/>
    <property type="evidence" value="ECO:0007669"/>
    <property type="project" value="UniProtKB-EC"/>
</dbReference>
<dbReference type="InterPro" id="IPR000120">
    <property type="entry name" value="Amidase"/>
</dbReference>
<dbReference type="PANTHER" id="PTHR11895">
    <property type="entry name" value="TRANSAMIDASE"/>
    <property type="match status" value="1"/>
</dbReference>
<reference evidence="2 3" key="1">
    <citation type="submission" date="2015-05" db="EMBL/GenBank/DDBJ databases">
        <title>Genome sequences of Pluralibacter gergoviae.</title>
        <authorList>
            <person name="Greninger A.L."/>
            <person name="Miller S."/>
        </authorList>
    </citation>
    <scope>NUCLEOTIDE SEQUENCE [LARGE SCALE GENOMIC DNA]</scope>
    <source>
        <strain evidence="2 3">JS81F13</strain>
    </source>
</reference>
<proteinExistence type="predicted"/>
<dbReference type="Proteomes" id="UP000036196">
    <property type="component" value="Unassembled WGS sequence"/>
</dbReference>
<dbReference type="RefSeq" id="WP_048280730.1">
    <property type="nucleotide sequence ID" value="NZ_LDZF01000033.1"/>
</dbReference>
<dbReference type="AlphaFoldDB" id="A0A0J5KUC8"/>